<evidence type="ECO:0000256" key="1">
    <source>
        <dbReference type="SAM" id="Phobius"/>
    </source>
</evidence>
<evidence type="ECO:0000313" key="3">
    <source>
        <dbReference type="Proteomes" id="UP000609530"/>
    </source>
</evidence>
<comment type="caution">
    <text evidence="2">The sequence shown here is derived from an EMBL/GenBank/DDBJ whole genome shotgun (WGS) entry which is preliminary data.</text>
</comment>
<feature type="transmembrane region" description="Helical" evidence="1">
    <location>
        <begin position="66"/>
        <end position="87"/>
    </location>
</feature>
<accession>A0ABS6Q6Q3</accession>
<sequence>MIGFETWSVILKLSFLIVPFAIALLGASISLHITLTPNFHVVCSAITSNPYIEQLKICWGTSSLKWRWMLVCSIGGLVTLPCLALRFGKLDVEELKAFPSTLKRKLKISVWLSIIGCSGIAVTVAIIELSKAQ</sequence>
<organism evidence="2 3">
    <name type="scientific">Pseudomonas oryzicola</name>
    <dbReference type="NCBI Taxonomy" id="485876"/>
    <lineage>
        <taxon>Bacteria</taxon>
        <taxon>Pseudomonadati</taxon>
        <taxon>Pseudomonadota</taxon>
        <taxon>Gammaproteobacteria</taxon>
        <taxon>Pseudomonadales</taxon>
        <taxon>Pseudomonadaceae</taxon>
        <taxon>Pseudomonas</taxon>
    </lineage>
</organism>
<gene>
    <name evidence="2" type="ORF">HU760_004585</name>
</gene>
<proteinExistence type="predicted"/>
<feature type="transmembrane region" description="Helical" evidence="1">
    <location>
        <begin position="108"/>
        <end position="127"/>
    </location>
</feature>
<dbReference type="RefSeq" id="WP_186675293.1">
    <property type="nucleotide sequence ID" value="NZ_JABWRZ020000001.1"/>
</dbReference>
<dbReference type="EMBL" id="JABWRZ020000001">
    <property type="protein sequence ID" value="MBV4489870.1"/>
    <property type="molecule type" value="Genomic_DNA"/>
</dbReference>
<protein>
    <submittedName>
        <fullName evidence="2">Uncharacterized protein</fullName>
    </submittedName>
</protein>
<reference evidence="2 3" key="1">
    <citation type="journal article" date="2020" name="Microorganisms">
        <title>Reliable Identification of Environmental Pseudomonas Isolates Using the rpoD Gene.</title>
        <authorList>
            <consortium name="The Broad Institute Genome Sequencing Platform"/>
            <person name="Girard L."/>
            <person name="Lood C."/>
            <person name="Rokni-Zadeh H."/>
            <person name="van Noort V."/>
            <person name="Lavigne R."/>
            <person name="De Mot R."/>
        </authorList>
    </citation>
    <scope>NUCLEOTIDE SEQUENCE [LARGE SCALE GENOMIC DNA]</scope>
    <source>
        <strain evidence="2 3">RD9SR1</strain>
    </source>
</reference>
<evidence type="ECO:0000313" key="2">
    <source>
        <dbReference type="EMBL" id="MBV4489870.1"/>
    </source>
</evidence>
<name>A0ABS6Q6Q3_9PSED</name>
<feature type="transmembrane region" description="Helical" evidence="1">
    <location>
        <begin position="9"/>
        <end position="31"/>
    </location>
</feature>
<dbReference type="Proteomes" id="UP000609530">
    <property type="component" value="Unassembled WGS sequence"/>
</dbReference>
<keyword evidence="1" id="KW-1133">Transmembrane helix</keyword>
<keyword evidence="3" id="KW-1185">Reference proteome</keyword>
<keyword evidence="1" id="KW-0812">Transmembrane</keyword>
<keyword evidence="1" id="KW-0472">Membrane</keyword>